<gene>
    <name evidence="1" type="ORF">ABID12_003814</name>
</gene>
<sequence>MNNFFNTPEDDNKDTVVTKYVPREWIDEYTPLPQADPNAFLKSKDGNWFLVPHEDDFEDAGSFCIAVTHGDLIDFDSNRHYGSRTIKVAEDGSYTLSEDFPADATHFVYDDADDFCNTLQEVIADGRKNDPEAFTPPLETTVSAWFWGDTTTFRVVIEEGAARLDRLPEPPLVLPYTNWRGETAIRRIRPMCVKFTSTSWHREPQWILEAYDYDRQEMRGFALKDFGQPTPTIFNLVWERHGVHCHRAKAPVFGSINVSRTHAGASWQIFWSIPGFTDLLMEESFPTATEAMKATDNHIAAVLFPEARNG</sequence>
<dbReference type="Proteomes" id="UP001549164">
    <property type="component" value="Unassembled WGS sequence"/>
</dbReference>
<dbReference type="RefSeq" id="WP_354435657.1">
    <property type="nucleotide sequence ID" value="NZ_JBEPLY010000017.1"/>
</dbReference>
<evidence type="ECO:0000313" key="2">
    <source>
        <dbReference type="Proteomes" id="UP001549164"/>
    </source>
</evidence>
<keyword evidence="2" id="KW-1185">Reference proteome</keyword>
<comment type="caution">
    <text evidence="1">The sequence shown here is derived from an EMBL/GenBank/DDBJ whole genome shotgun (WGS) entry which is preliminary data.</text>
</comment>
<proteinExistence type="predicted"/>
<dbReference type="EMBL" id="JBEPLY010000017">
    <property type="protein sequence ID" value="MET3601851.1"/>
    <property type="molecule type" value="Genomic_DNA"/>
</dbReference>
<name>A0ABV2IG25_9HYPH</name>
<organism evidence="1 2">
    <name type="scientific">Martelella mangrovi</name>
    <dbReference type="NCBI Taxonomy" id="1397477"/>
    <lineage>
        <taxon>Bacteria</taxon>
        <taxon>Pseudomonadati</taxon>
        <taxon>Pseudomonadota</taxon>
        <taxon>Alphaproteobacteria</taxon>
        <taxon>Hyphomicrobiales</taxon>
        <taxon>Aurantimonadaceae</taxon>
        <taxon>Martelella</taxon>
    </lineage>
</organism>
<protein>
    <submittedName>
        <fullName evidence="1">Uncharacterized protein</fullName>
    </submittedName>
</protein>
<reference evidence="1 2" key="1">
    <citation type="submission" date="2024-06" db="EMBL/GenBank/DDBJ databases">
        <title>Genomic Encyclopedia of Type Strains, Phase IV (KMG-IV): sequencing the most valuable type-strain genomes for metagenomic binning, comparative biology and taxonomic classification.</title>
        <authorList>
            <person name="Goeker M."/>
        </authorList>
    </citation>
    <scope>NUCLEOTIDE SEQUENCE [LARGE SCALE GENOMIC DNA]</scope>
    <source>
        <strain evidence="1 2">DSM 28102</strain>
    </source>
</reference>
<accession>A0ABV2IG25</accession>
<evidence type="ECO:0000313" key="1">
    <source>
        <dbReference type="EMBL" id="MET3601851.1"/>
    </source>
</evidence>